<dbReference type="AlphaFoldDB" id="A0A8T0VKZ1"/>
<gene>
    <name evidence="2" type="ORF">PVAP13_2NG256024</name>
</gene>
<feature type="region of interest" description="Disordered" evidence="1">
    <location>
        <begin position="25"/>
        <end position="116"/>
    </location>
</feature>
<keyword evidence="3" id="KW-1185">Reference proteome</keyword>
<dbReference type="Proteomes" id="UP000823388">
    <property type="component" value="Chromosome 2N"/>
</dbReference>
<reference evidence="2" key="1">
    <citation type="submission" date="2020-05" db="EMBL/GenBank/DDBJ databases">
        <title>WGS assembly of Panicum virgatum.</title>
        <authorList>
            <person name="Lovell J.T."/>
            <person name="Jenkins J."/>
            <person name="Shu S."/>
            <person name="Juenger T.E."/>
            <person name="Schmutz J."/>
        </authorList>
    </citation>
    <scope>NUCLEOTIDE SEQUENCE</scope>
    <source>
        <strain evidence="2">AP13</strain>
    </source>
</reference>
<feature type="compositionally biased region" description="Gly residues" evidence="1">
    <location>
        <begin position="70"/>
        <end position="90"/>
    </location>
</feature>
<evidence type="ECO:0000313" key="2">
    <source>
        <dbReference type="EMBL" id="KAG2633954.1"/>
    </source>
</evidence>
<name>A0A8T0VKZ1_PANVG</name>
<evidence type="ECO:0000313" key="3">
    <source>
        <dbReference type="Proteomes" id="UP000823388"/>
    </source>
</evidence>
<evidence type="ECO:0000256" key="1">
    <source>
        <dbReference type="SAM" id="MobiDB-lite"/>
    </source>
</evidence>
<proteinExistence type="predicted"/>
<protein>
    <submittedName>
        <fullName evidence="2">Uncharacterized protein</fullName>
    </submittedName>
</protein>
<feature type="compositionally biased region" description="Basic residues" evidence="1">
    <location>
        <begin position="35"/>
        <end position="46"/>
    </location>
</feature>
<feature type="compositionally biased region" description="Basic and acidic residues" evidence="1">
    <location>
        <begin position="91"/>
        <end position="107"/>
    </location>
</feature>
<dbReference type="EMBL" id="CM029040">
    <property type="protein sequence ID" value="KAG2633954.1"/>
    <property type="molecule type" value="Genomic_DNA"/>
</dbReference>
<sequence>MPARRPQAISRRKRAPLHELHAAMAVGRHGPAPPRPHRFAPRHLPFRRGSALPRANLTSEKVVEEEGPGRGEGGGAGGRRGGGEGGGGGEAGERMRKGQGGEEEAVRDAGGGADAG</sequence>
<comment type="caution">
    <text evidence="2">The sequence shown here is derived from an EMBL/GenBank/DDBJ whole genome shotgun (WGS) entry which is preliminary data.</text>
</comment>
<accession>A0A8T0VKZ1</accession>
<organism evidence="2 3">
    <name type="scientific">Panicum virgatum</name>
    <name type="common">Blackwell switchgrass</name>
    <dbReference type="NCBI Taxonomy" id="38727"/>
    <lineage>
        <taxon>Eukaryota</taxon>
        <taxon>Viridiplantae</taxon>
        <taxon>Streptophyta</taxon>
        <taxon>Embryophyta</taxon>
        <taxon>Tracheophyta</taxon>
        <taxon>Spermatophyta</taxon>
        <taxon>Magnoliopsida</taxon>
        <taxon>Liliopsida</taxon>
        <taxon>Poales</taxon>
        <taxon>Poaceae</taxon>
        <taxon>PACMAD clade</taxon>
        <taxon>Panicoideae</taxon>
        <taxon>Panicodae</taxon>
        <taxon>Paniceae</taxon>
        <taxon>Panicinae</taxon>
        <taxon>Panicum</taxon>
        <taxon>Panicum sect. Hiantes</taxon>
    </lineage>
</organism>